<keyword evidence="3" id="KW-1185">Reference proteome</keyword>
<feature type="region of interest" description="Disordered" evidence="1">
    <location>
        <begin position="130"/>
        <end position="183"/>
    </location>
</feature>
<proteinExistence type="predicted"/>
<evidence type="ECO:0000313" key="2">
    <source>
        <dbReference type="EMBL" id="TWU58222.1"/>
    </source>
</evidence>
<dbReference type="AlphaFoldDB" id="A0A5C6FBQ5"/>
<accession>A0A5C6FBQ5</accession>
<gene>
    <name evidence="2" type="ORF">Poly59_11330</name>
</gene>
<name>A0A5C6FBQ5_9BACT</name>
<protein>
    <submittedName>
        <fullName evidence="2">Uncharacterized protein</fullName>
    </submittedName>
</protein>
<reference evidence="2 3" key="1">
    <citation type="submission" date="2019-02" db="EMBL/GenBank/DDBJ databases">
        <title>Deep-cultivation of Planctomycetes and their phenomic and genomic characterization uncovers novel biology.</title>
        <authorList>
            <person name="Wiegand S."/>
            <person name="Jogler M."/>
            <person name="Boedeker C."/>
            <person name="Pinto D."/>
            <person name="Vollmers J."/>
            <person name="Rivas-Marin E."/>
            <person name="Kohn T."/>
            <person name="Peeters S.H."/>
            <person name="Heuer A."/>
            <person name="Rast P."/>
            <person name="Oberbeckmann S."/>
            <person name="Bunk B."/>
            <person name="Jeske O."/>
            <person name="Meyerdierks A."/>
            <person name="Storesund J.E."/>
            <person name="Kallscheuer N."/>
            <person name="Luecker S."/>
            <person name="Lage O.M."/>
            <person name="Pohl T."/>
            <person name="Merkel B.J."/>
            <person name="Hornburger P."/>
            <person name="Mueller R.-W."/>
            <person name="Bruemmer F."/>
            <person name="Labrenz M."/>
            <person name="Spormann A.M."/>
            <person name="Op Den Camp H."/>
            <person name="Overmann J."/>
            <person name="Amann R."/>
            <person name="Jetten M.S.M."/>
            <person name="Mascher T."/>
            <person name="Medema M.H."/>
            <person name="Devos D.P."/>
            <person name="Kaster A.-K."/>
            <person name="Ovreas L."/>
            <person name="Rohde M."/>
            <person name="Galperin M.Y."/>
            <person name="Jogler C."/>
        </authorList>
    </citation>
    <scope>NUCLEOTIDE SEQUENCE [LARGE SCALE GENOMIC DNA]</scope>
    <source>
        <strain evidence="2 3">Poly59</strain>
    </source>
</reference>
<comment type="caution">
    <text evidence="2">The sequence shown here is derived from an EMBL/GenBank/DDBJ whole genome shotgun (WGS) entry which is preliminary data.</text>
</comment>
<evidence type="ECO:0000256" key="1">
    <source>
        <dbReference type="SAM" id="MobiDB-lite"/>
    </source>
</evidence>
<organism evidence="2 3">
    <name type="scientific">Rubripirellula reticaptiva</name>
    <dbReference type="NCBI Taxonomy" id="2528013"/>
    <lineage>
        <taxon>Bacteria</taxon>
        <taxon>Pseudomonadati</taxon>
        <taxon>Planctomycetota</taxon>
        <taxon>Planctomycetia</taxon>
        <taxon>Pirellulales</taxon>
        <taxon>Pirellulaceae</taxon>
        <taxon>Rubripirellula</taxon>
    </lineage>
</organism>
<sequence length="183" mass="20836">MSIVRCCQRRNPLQGRFACRGEGSTDQKIDSQVRTCVDARDNRINFRYQRRNGCTNAINWRSIDRVPTRLMLANDQRAPRGDTMPAFTAATIGRDHRNRCRIRQYSSHRFVERSQTFCVDTVVIGQQNIQNQTDRRLRNPSIRSGQPPTPLFRPHLAPHRSATSADPTDATGFKGVGKQPTSV</sequence>
<evidence type="ECO:0000313" key="3">
    <source>
        <dbReference type="Proteomes" id="UP000317977"/>
    </source>
</evidence>
<dbReference type="EMBL" id="SJPX01000001">
    <property type="protein sequence ID" value="TWU58222.1"/>
    <property type="molecule type" value="Genomic_DNA"/>
</dbReference>
<dbReference type="Proteomes" id="UP000317977">
    <property type="component" value="Unassembled WGS sequence"/>
</dbReference>